<comment type="cofactor">
    <cofactor evidence="5 7">
        <name>FMN</name>
        <dbReference type="ChEBI" id="CHEBI:58210"/>
    </cofactor>
    <text evidence="5 7">Binds 1 FMN per subunit.</text>
</comment>
<evidence type="ECO:0000259" key="9">
    <source>
        <dbReference type="Pfam" id="PF10590"/>
    </source>
</evidence>
<dbReference type="HAMAP" id="MF_01629">
    <property type="entry name" value="PdxH"/>
    <property type="match status" value="1"/>
</dbReference>
<dbReference type="EC" id="1.4.3.5" evidence="5"/>
<evidence type="ECO:0000256" key="1">
    <source>
        <dbReference type="ARBA" id="ARBA00007301"/>
    </source>
</evidence>
<organism evidence="10 11">
    <name type="scientific">Pseudidiomarina taiwanensis</name>
    <dbReference type="NCBI Taxonomy" id="337250"/>
    <lineage>
        <taxon>Bacteria</taxon>
        <taxon>Pseudomonadati</taxon>
        <taxon>Pseudomonadota</taxon>
        <taxon>Gammaproteobacteria</taxon>
        <taxon>Alteromonadales</taxon>
        <taxon>Idiomarinaceae</taxon>
        <taxon>Pseudidiomarina</taxon>
    </lineage>
</organism>
<dbReference type="SUPFAM" id="SSF50475">
    <property type="entry name" value="FMN-binding split barrel"/>
    <property type="match status" value="1"/>
</dbReference>
<dbReference type="AlphaFoldDB" id="A0A432ZCM6"/>
<dbReference type="UniPathway" id="UPA01068">
    <property type="reaction ID" value="UER00304"/>
</dbReference>
<evidence type="ECO:0000256" key="5">
    <source>
        <dbReference type="HAMAP-Rule" id="MF_01629"/>
    </source>
</evidence>
<dbReference type="GO" id="GO:0010181">
    <property type="term" value="F:FMN binding"/>
    <property type="evidence" value="ECO:0007669"/>
    <property type="project" value="UniProtKB-UniRule"/>
</dbReference>
<feature type="binding site" evidence="5 7">
    <location>
        <position position="195"/>
    </location>
    <ligand>
        <name>FMN</name>
        <dbReference type="ChEBI" id="CHEBI:58210"/>
    </ligand>
</feature>
<dbReference type="InterPro" id="IPR019740">
    <property type="entry name" value="Pyridox_Oxase_CS"/>
</dbReference>
<feature type="binding site" evidence="5 6">
    <location>
        <begin position="191"/>
        <end position="193"/>
    </location>
    <ligand>
        <name>substrate</name>
    </ligand>
</feature>
<dbReference type="PANTHER" id="PTHR10851">
    <property type="entry name" value="PYRIDOXINE-5-PHOSPHATE OXIDASE"/>
    <property type="match status" value="1"/>
</dbReference>
<comment type="pathway">
    <text evidence="5">Cofactor metabolism; pyridoxal 5'-phosphate salvage; pyridoxal 5'-phosphate from pyridoxamine 5'-phosphate: step 1/1.</text>
</comment>
<dbReference type="Proteomes" id="UP000288279">
    <property type="component" value="Unassembled WGS sequence"/>
</dbReference>
<dbReference type="PIRSF" id="PIRSF000190">
    <property type="entry name" value="Pyd_amn-ph_oxd"/>
    <property type="match status" value="1"/>
</dbReference>
<comment type="pathway">
    <text evidence="5">Cofactor metabolism; pyridoxal 5'-phosphate salvage; pyridoxal 5'-phosphate from pyridoxine 5'-phosphate: step 1/1.</text>
</comment>
<accession>A0A432ZCM6</accession>
<feature type="domain" description="Pyridoxamine 5'-phosphate oxidase N-terminal" evidence="8">
    <location>
        <begin position="42"/>
        <end position="158"/>
    </location>
</feature>
<evidence type="ECO:0000256" key="4">
    <source>
        <dbReference type="ARBA" id="ARBA00023002"/>
    </source>
</evidence>
<evidence type="ECO:0000256" key="3">
    <source>
        <dbReference type="ARBA" id="ARBA00022643"/>
    </source>
</evidence>
<dbReference type="Pfam" id="PF01243">
    <property type="entry name" value="PNPOx_N"/>
    <property type="match status" value="1"/>
</dbReference>
<keyword evidence="5" id="KW-0664">Pyridoxine biosynthesis</keyword>
<evidence type="ECO:0000259" key="8">
    <source>
        <dbReference type="Pfam" id="PF01243"/>
    </source>
</evidence>
<evidence type="ECO:0000256" key="7">
    <source>
        <dbReference type="PIRSR" id="PIRSR000190-2"/>
    </source>
</evidence>
<comment type="caution">
    <text evidence="10">The sequence shown here is derived from an EMBL/GenBank/DDBJ whole genome shotgun (WGS) entry which is preliminary data.</text>
</comment>
<dbReference type="GO" id="GO:0008615">
    <property type="term" value="P:pyridoxine biosynthetic process"/>
    <property type="evidence" value="ECO:0007669"/>
    <property type="project" value="UniProtKB-UniRule"/>
</dbReference>
<dbReference type="InterPro" id="IPR011576">
    <property type="entry name" value="Pyridox_Oxase_N"/>
</dbReference>
<evidence type="ECO:0000256" key="6">
    <source>
        <dbReference type="PIRSR" id="PIRSR000190-1"/>
    </source>
</evidence>
<comment type="function">
    <text evidence="5">Catalyzes the oxidation of either pyridoxine 5'-phosphate (PNP) or pyridoxamine 5'-phosphate (PMP) into pyridoxal 5'-phosphate (PLP).</text>
</comment>
<feature type="binding site" evidence="5 6">
    <location>
        <position position="131"/>
    </location>
    <ligand>
        <name>substrate</name>
    </ligand>
</feature>
<feature type="binding site" evidence="5 7">
    <location>
        <position position="105"/>
    </location>
    <ligand>
        <name>FMN</name>
        <dbReference type="ChEBI" id="CHEBI:58210"/>
    </ligand>
</feature>
<dbReference type="EMBL" id="PIQG01000005">
    <property type="protein sequence ID" value="RUO75727.1"/>
    <property type="molecule type" value="Genomic_DNA"/>
</dbReference>
<keyword evidence="11" id="KW-1185">Reference proteome</keyword>
<feature type="binding site" evidence="6">
    <location>
        <begin position="7"/>
        <end position="10"/>
    </location>
    <ligand>
        <name>substrate</name>
    </ligand>
</feature>
<dbReference type="NCBIfam" id="TIGR00558">
    <property type="entry name" value="pdxH"/>
    <property type="match status" value="1"/>
</dbReference>
<feature type="binding site" evidence="5 7">
    <location>
        <position position="185"/>
    </location>
    <ligand>
        <name>FMN</name>
        <dbReference type="ChEBI" id="CHEBI:58210"/>
    </ligand>
</feature>
<feature type="binding site" evidence="5 6">
    <location>
        <position position="123"/>
    </location>
    <ligand>
        <name>substrate</name>
    </ligand>
</feature>
<feature type="binding site" evidence="5 7">
    <location>
        <begin position="140"/>
        <end position="141"/>
    </location>
    <ligand>
        <name>FMN</name>
        <dbReference type="ChEBI" id="CHEBI:58210"/>
    </ligand>
</feature>
<evidence type="ECO:0000313" key="11">
    <source>
        <dbReference type="Proteomes" id="UP000288279"/>
    </source>
</evidence>
<feature type="binding site" evidence="5 6">
    <location>
        <position position="127"/>
    </location>
    <ligand>
        <name>substrate</name>
    </ligand>
</feature>
<comment type="caution">
    <text evidence="5">Lacks conserved residue(s) required for the propagation of feature annotation.</text>
</comment>
<dbReference type="Gene3D" id="2.30.110.10">
    <property type="entry name" value="Electron Transport, Fmn-binding Protein, Chain A"/>
    <property type="match status" value="1"/>
</dbReference>
<dbReference type="InterPro" id="IPR019576">
    <property type="entry name" value="Pyridoxamine_oxidase_dimer_C"/>
</dbReference>
<feature type="domain" description="Pyridoxine 5'-phosphate oxidase dimerisation C-terminal" evidence="9">
    <location>
        <begin position="172"/>
        <end position="212"/>
    </location>
</feature>
<dbReference type="GO" id="GO:0004733">
    <property type="term" value="F:pyridoxamine phosphate oxidase activity"/>
    <property type="evidence" value="ECO:0007669"/>
    <property type="project" value="UniProtKB-UniRule"/>
</dbReference>
<evidence type="ECO:0000313" key="10">
    <source>
        <dbReference type="EMBL" id="RUO75727.1"/>
    </source>
</evidence>
<keyword evidence="3 5" id="KW-0288">FMN</keyword>
<proteinExistence type="inferred from homology"/>
<comment type="similarity">
    <text evidence="1 5">Belongs to the pyridoxamine 5'-phosphate oxidase family.</text>
</comment>
<dbReference type="InterPro" id="IPR012349">
    <property type="entry name" value="Split_barrel_FMN-bd"/>
</dbReference>
<gene>
    <name evidence="5 10" type="primary">pdxH</name>
    <name evidence="10" type="ORF">CWI83_10170</name>
</gene>
<dbReference type="NCBIfam" id="NF004231">
    <property type="entry name" value="PRK05679.1"/>
    <property type="match status" value="1"/>
</dbReference>
<protein>
    <recommendedName>
        <fullName evidence="5">Pyridoxine/pyridoxamine 5'-phosphate oxidase</fullName>
        <ecNumber evidence="5">1.4.3.5</ecNumber>
    </recommendedName>
    <alternativeName>
        <fullName evidence="5">PNP/PMP oxidase</fullName>
        <shortName evidence="5">PNPOx</shortName>
    </alternativeName>
    <alternativeName>
        <fullName evidence="5">Pyridoxal 5'-phosphate synthase</fullName>
    </alternativeName>
</protein>
<dbReference type="Pfam" id="PF10590">
    <property type="entry name" value="PNP_phzG_C"/>
    <property type="match status" value="1"/>
</dbReference>
<feature type="binding site" evidence="5 7">
    <location>
        <begin position="61"/>
        <end position="66"/>
    </location>
    <ligand>
        <name>FMN</name>
        <dbReference type="ChEBI" id="CHEBI:58210"/>
    </ligand>
</feature>
<feature type="binding site" evidence="5 7">
    <location>
        <position position="83"/>
    </location>
    <ligand>
        <name>FMN</name>
        <dbReference type="ChEBI" id="CHEBI:58210"/>
    </ligand>
</feature>
<keyword evidence="2 5" id="KW-0285">Flavoprotein</keyword>
<comment type="catalytic activity">
    <reaction evidence="5">
        <text>pyridoxamine 5'-phosphate + O2 + H2O = pyridoxal 5'-phosphate + H2O2 + NH4(+)</text>
        <dbReference type="Rhea" id="RHEA:15817"/>
        <dbReference type="ChEBI" id="CHEBI:15377"/>
        <dbReference type="ChEBI" id="CHEBI:15379"/>
        <dbReference type="ChEBI" id="CHEBI:16240"/>
        <dbReference type="ChEBI" id="CHEBI:28938"/>
        <dbReference type="ChEBI" id="CHEBI:58451"/>
        <dbReference type="ChEBI" id="CHEBI:597326"/>
        <dbReference type="EC" id="1.4.3.5"/>
    </reaction>
</comment>
<comment type="catalytic activity">
    <reaction evidence="5">
        <text>pyridoxine 5'-phosphate + O2 = pyridoxal 5'-phosphate + H2O2</text>
        <dbReference type="Rhea" id="RHEA:15149"/>
        <dbReference type="ChEBI" id="CHEBI:15379"/>
        <dbReference type="ChEBI" id="CHEBI:16240"/>
        <dbReference type="ChEBI" id="CHEBI:58589"/>
        <dbReference type="ChEBI" id="CHEBI:597326"/>
        <dbReference type="EC" id="1.4.3.5"/>
    </reaction>
</comment>
<dbReference type="OrthoDB" id="9780392at2"/>
<reference evidence="10 11" key="1">
    <citation type="journal article" date="2011" name="Front. Microbiol.">
        <title>Genomic signatures of strain selection and enhancement in Bacillus atrophaeus var. globigii, a historical biowarfare simulant.</title>
        <authorList>
            <person name="Gibbons H.S."/>
            <person name="Broomall S.M."/>
            <person name="McNew L.A."/>
            <person name="Daligault H."/>
            <person name="Chapman C."/>
            <person name="Bruce D."/>
            <person name="Karavis M."/>
            <person name="Krepps M."/>
            <person name="McGregor P.A."/>
            <person name="Hong C."/>
            <person name="Park K.H."/>
            <person name="Akmal A."/>
            <person name="Feldman A."/>
            <person name="Lin J.S."/>
            <person name="Chang W.E."/>
            <person name="Higgs B.W."/>
            <person name="Demirev P."/>
            <person name="Lindquist J."/>
            <person name="Liem A."/>
            <person name="Fochler E."/>
            <person name="Read T.D."/>
            <person name="Tapia R."/>
            <person name="Johnson S."/>
            <person name="Bishop-Lilly K.A."/>
            <person name="Detter C."/>
            <person name="Han C."/>
            <person name="Sozhamannan S."/>
            <person name="Rosenzweig C.N."/>
            <person name="Skowronski E.W."/>
        </authorList>
    </citation>
    <scope>NUCLEOTIDE SEQUENCE [LARGE SCALE GENOMIC DNA]</scope>
    <source>
        <strain evidence="10 11">PIT1</strain>
    </source>
</reference>
<name>A0A432ZCM6_9GAMM</name>
<feature type="binding site" evidence="5 7">
    <location>
        <begin position="76"/>
        <end position="77"/>
    </location>
    <ligand>
        <name>FMN</name>
        <dbReference type="ChEBI" id="CHEBI:58210"/>
    </ligand>
</feature>
<comment type="subunit">
    <text evidence="5">Homodimer.</text>
</comment>
<dbReference type="InterPro" id="IPR000659">
    <property type="entry name" value="Pyridox_Oxase"/>
</dbReference>
<dbReference type="PROSITE" id="PS01064">
    <property type="entry name" value="PYRIDOX_OXIDASE"/>
    <property type="match status" value="1"/>
</dbReference>
<dbReference type="PANTHER" id="PTHR10851:SF0">
    <property type="entry name" value="PYRIDOXINE-5'-PHOSPHATE OXIDASE"/>
    <property type="match status" value="1"/>
</dbReference>
<keyword evidence="4 5" id="KW-0560">Oxidoreductase</keyword>
<sequence>MDLREHRRDYEQARLTRDSLAADPHEQFQKWFAEALEHGGMPDPTAFSLATVDADQRPHQRIVLLKEVLPEGYVFYTNQASAKGRDIDHNPAVAMHFSWLEMERQVRIEGFAEKISAAHAEEYFHSRPRESQLGALTSMQSQPLADRAELEQRYHELTERYAGKTIPKPDTWGGYLIRPQRYEFWQGGRYRLHDRFCYQKEQQQWHIMGLQP</sequence>
<dbReference type="RefSeq" id="WP_126828647.1">
    <property type="nucleotide sequence ID" value="NZ_PIQG01000005.1"/>
</dbReference>
<feature type="binding site" evidence="5 6">
    <location>
        <position position="66"/>
    </location>
    <ligand>
        <name>substrate</name>
    </ligand>
</feature>
<evidence type="ECO:0000256" key="2">
    <source>
        <dbReference type="ARBA" id="ARBA00022630"/>
    </source>
</evidence>